<feature type="transmembrane region" description="Helical" evidence="2">
    <location>
        <begin position="102"/>
        <end position="125"/>
    </location>
</feature>
<evidence type="ECO:0000256" key="1">
    <source>
        <dbReference type="SAM" id="MobiDB-lite"/>
    </source>
</evidence>
<dbReference type="Pfam" id="PF01471">
    <property type="entry name" value="PG_binding_1"/>
    <property type="match status" value="1"/>
</dbReference>
<dbReference type="EMBL" id="JAINUL010000001">
    <property type="protein sequence ID" value="MCC0098394.1"/>
    <property type="molecule type" value="Genomic_DNA"/>
</dbReference>
<feature type="region of interest" description="Disordered" evidence="1">
    <location>
        <begin position="1"/>
        <end position="106"/>
    </location>
</feature>
<dbReference type="SUPFAM" id="SSF47090">
    <property type="entry name" value="PGBD-like"/>
    <property type="match status" value="1"/>
</dbReference>
<dbReference type="InterPro" id="IPR002477">
    <property type="entry name" value="Peptidoglycan-bd-like"/>
</dbReference>
<evidence type="ECO:0000313" key="5">
    <source>
        <dbReference type="Proteomes" id="UP001520654"/>
    </source>
</evidence>
<keyword evidence="5" id="KW-1185">Reference proteome</keyword>
<comment type="caution">
    <text evidence="4">The sequence shown here is derived from an EMBL/GenBank/DDBJ whole genome shotgun (WGS) entry which is preliminary data.</text>
</comment>
<feature type="compositionally biased region" description="Low complexity" evidence="1">
    <location>
        <begin position="18"/>
        <end position="33"/>
    </location>
</feature>
<keyword evidence="2" id="KW-0472">Membrane</keyword>
<feature type="compositionally biased region" description="Gly residues" evidence="1">
    <location>
        <begin position="79"/>
        <end position="89"/>
    </location>
</feature>
<dbReference type="InterPro" id="IPR036365">
    <property type="entry name" value="PGBD-like_sf"/>
</dbReference>
<dbReference type="Proteomes" id="UP001520654">
    <property type="component" value="Unassembled WGS sequence"/>
</dbReference>
<feature type="domain" description="Peptidoglycan binding-like" evidence="3">
    <location>
        <begin position="222"/>
        <end position="279"/>
    </location>
</feature>
<dbReference type="RefSeq" id="WP_229340060.1">
    <property type="nucleotide sequence ID" value="NZ_JAINUL010000001.1"/>
</dbReference>
<protein>
    <submittedName>
        <fullName evidence="4">Peptidoglycan-binding protein</fullName>
    </submittedName>
</protein>
<accession>A0ABS8ECG0</accession>
<name>A0ABS8ECG0_9ACTN</name>
<feature type="region of interest" description="Disordered" evidence="1">
    <location>
        <begin position="124"/>
        <end position="242"/>
    </location>
</feature>
<feature type="compositionally biased region" description="Low complexity" evidence="1">
    <location>
        <begin position="60"/>
        <end position="78"/>
    </location>
</feature>
<reference evidence="4 5" key="1">
    <citation type="submission" date="2021-08" db="EMBL/GenBank/DDBJ databases">
        <title>Genomic Architecture of Streptomyces flavotricini NGL1 and Streptomyces erythrochromogenes HMS4 With Differential Plant Beneficial attributes and laccase production capabilities.</title>
        <authorList>
            <person name="Salwan R."/>
            <person name="Kaur R."/>
            <person name="Sharma V."/>
        </authorList>
    </citation>
    <scope>NUCLEOTIDE SEQUENCE [LARGE SCALE GENOMIC DNA]</scope>
    <source>
        <strain evidence="4 5">NGL1</strain>
    </source>
</reference>
<dbReference type="InterPro" id="IPR036366">
    <property type="entry name" value="PGBDSf"/>
</dbReference>
<organism evidence="4 5">
    <name type="scientific">Streptomyces flavotricini</name>
    <dbReference type="NCBI Taxonomy" id="66888"/>
    <lineage>
        <taxon>Bacteria</taxon>
        <taxon>Bacillati</taxon>
        <taxon>Actinomycetota</taxon>
        <taxon>Actinomycetes</taxon>
        <taxon>Kitasatosporales</taxon>
        <taxon>Streptomycetaceae</taxon>
        <taxon>Streptomyces</taxon>
    </lineage>
</organism>
<evidence type="ECO:0000313" key="4">
    <source>
        <dbReference type="EMBL" id="MCC0098394.1"/>
    </source>
</evidence>
<proteinExistence type="predicted"/>
<keyword evidence="2" id="KW-0812">Transmembrane</keyword>
<gene>
    <name evidence="4" type="ORF">K7B10_27225</name>
</gene>
<keyword evidence="2" id="KW-1133">Transmembrane helix</keyword>
<sequence>MTLPEPRQFDGSPPPQPVRGVVAGPAGGYVHPGEAPPGDDTPAYGIPVAWPDSPPQASWPAETARLRAAAPAAGPAIEIGGGGRGGGGGPERRSGATRRRRLPTILAGAGTVVAVGTAALALGMLPRSGDNSDTVLLDAKPSAPAASVAPAGPSQPVATRSPSRSASASASASPSASKSASPSASPTPSRSSAAPSPTPSTTPSRAPSSAPPKAPTLRYGDSGPEVEKMQRLLTGRGYYRGRINGKFDSRTENAVSDFQWQNGIDDDWGVYGPQTRQALEGTG</sequence>
<evidence type="ECO:0000259" key="3">
    <source>
        <dbReference type="Pfam" id="PF01471"/>
    </source>
</evidence>
<dbReference type="Gene3D" id="1.10.101.10">
    <property type="entry name" value="PGBD-like superfamily/PGBD"/>
    <property type="match status" value="1"/>
</dbReference>
<evidence type="ECO:0000256" key="2">
    <source>
        <dbReference type="SAM" id="Phobius"/>
    </source>
</evidence>
<feature type="compositionally biased region" description="Low complexity" evidence="1">
    <location>
        <begin position="139"/>
        <end position="208"/>
    </location>
</feature>